<sequence length="420" mass="47444">MKELEILPPLYETSGSDTSMVGADPESSNESELRAVTDVDPERDESKYDEWWAQIREPPIRQLANGMMSLNQLLQRDSDSGGKMAAMNAVPAIGSVMDVDSERDESKYDEWWAQIREPPIRQLGNGMMSLNQLLQRDSGGELAVMNAVPAIGSVMDVDSEWDESKYDEWWSQIRETPIRQLGNGMMSLNQLLQRDSDSGGEMAVMNAAPASYRLVDSLIRDRPLSVYKRPLRVTFAEPEVYKRPLITFSEPEGLREARKASYERNPLQLHLNVKNMDPAHFFQECLRLILEDLHSNACSGRIIRKFQAALVSFFNRRNDGHQGGREDGSGIPDVGFEIVVVPKLSEGAENEEDLSRLVLTCPIRFLDRTRQNKLRMEYDRLACLLVKLGHSIGCWMSQTCCSLIRTIYATILISGSANSY</sequence>
<reference evidence="2 3" key="1">
    <citation type="journal article" date="2018" name="Nat. Ecol. Evol.">
        <title>Pezizomycetes genomes reveal the molecular basis of ectomycorrhizal truffle lifestyle.</title>
        <authorList>
            <person name="Murat C."/>
            <person name="Payen T."/>
            <person name="Noel B."/>
            <person name="Kuo A."/>
            <person name="Morin E."/>
            <person name="Chen J."/>
            <person name="Kohler A."/>
            <person name="Krizsan K."/>
            <person name="Balestrini R."/>
            <person name="Da Silva C."/>
            <person name="Montanini B."/>
            <person name="Hainaut M."/>
            <person name="Levati E."/>
            <person name="Barry K.W."/>
            <person name="Belfiori B."/>
            <person name="Cichocki N."/>
            <person name="Clum A."/>
            <person name="Dockter R.B."/>
            <person name="Fauchery L."/>
            <person name="Guy J."/>
            <person name="Iotti M."/>
            <person name="Le Tacon F."/>
            <person name="Lindquist E.A."/>
            <person name="Lipzen A."/>
            <person name="Malagnac F."/>
            <person name="Mello A."/>
            <person name="Molinier V."/>
            <person name="Miyauchi S."/>
            <person name="Poulain J."/>
            <person name="Riccioni C."/>
            <person name="Rubini A."/>
            <person name="Sitrit Y."/>
            <person name="Splivallo R."/>
            <person name="Traeger S."/>
            <person name="Wang M."/>
            <person name="Zifcakova L."/>
            <person name="Wipf D."/>
            <person name="Zambonelli A."/>
            <person name="Paolocci F."/>
            <person name="Nowrousian M."/>
            <person name="Ottonello S."/>
            <person name="Baldrian P."/>
            <person name="Spatafora J.W."/>
            <person name="Henrissat B."/>
            <person name="Nagy L.G."/>
            <person name="Aury J.M."/>
            <person name="Wincker P."/>
            <person name="Grigoriev I.V."/>
            <person name="Bonfante P."/>
            <person name="Martin F.M."/>
        </authorList>
    </citation>
    <scope>NUCLEOTIDE SEQUENCE [LARGE SCALE GENOMIC DNA]</scope>
    <source>
        <strain evidence="2 3">RN42</strain>
    </source>
</reference>
<accession>A0A3N4HPM5</accession>
<protein>
    <submittedName>
        <fullName evidence="2">Uncharacterized protein</fullName>
    </submittedName>
</protein>
<dbReference type="AlphaFoldDB" id="A0A3N4HPM5"/>
<gene>
    <name evidence="2" type="ORF">BJ508DRAFT_23099</name>
</gene>
<organism evidence="2 3">
    <name type="scientific">Ascobolus immersus RN42</name>
    <dbReference type="NCBI Taxonomy" id="1160509"/>
    <lineage>
        <taxon>Eukaryota</taxon>
        <taxon>Fungi</taxon>
        <taxon>Dikarya</taxon>
        <taxon>Ascomycota</taxon>
        <taxon>Pezizomycotina</taxon>
        <taxon>Pezizomycetes</taxon>
        <taxon>Pezizales</taxon>
        <taxon>Ascobolaceae</taxon>
        <taxon>Ascobolus</taxon>
    </lineage>
</organism>
<dbReference type="Proteomes" id="UP000275078">
    <property type="component" value="Unassembled WGS sequence"/>
</dbReference>
<name>A0A3N4HPM5_ASCIM</name>
<dbReference type="EMBL" id="ML119768">
    <property type="protein sequence ID" value="RPA75257.1"/>
    <property type="molecule type" value="Genomic_DNA"/>
</dbReference>
<proteinExistence type="predicted"/>
<feature type="region of interest" description="Disordered" evidence="1">
    <location>
        <begin position="1"/>
        <end position="42"/>
    </location>
</feature>
<evidence type="ECO:0000313" key="3">
    <source>
        <dbReference type="Proteomes" id="UP000275078"/>
    </source>
</evidence>
<evidence type="ECO:0000256" key="1">
    <source>
        <dbReference type="SAM" id="MobiDB-lite"/>
    </source>
</evidence>
<evidence type="ECO:0000313" key="2">
    <source>
        <dbReference type="EMBL" id="RPA75257.1"/>
    </source>
</evidence>
<keyword evidence="3" id="KW-1185">Reference proteome</keyword>